<feature type="transmembrane region" description="Helical" evidence="1">
    <location>
        <begin position="217"/>
        <end position="250"/>
    </location>
</feature>
<feature type="transmembrane region" description="Helical" evidence="1">
    <location>
        <begin position="6"/>
        <end position="27"/>
    </location>
</feature>
<evidence type="ECO:0000256" key="1">
    <source>
        <dbReference type="SAM" id="Phobius"/>
    </source>
</evidence>
<reference evidence="2 4" key="2">
    <citation type="submission" date="2020-08" db="EMBL/GenBank/DDBJ databases">
        <title>Genomic Encyclopedia of Type Strains, Phase IV (KMG-IV): sequencing the most valuable type-strain genomes for metagenomic binning, comparative biology and taxonomic classification.</title>
        <authorList>
            <person name="Goeker M."/>
        </authorList>
    </citation>
    <scope>NUCLEOTIDE SEQUENCE [LARGE SCALE GENOMIC DNA]</scope>
    <source>
        <strain evidence="2 4">DSM 103679</strain>
    </source>
</reference>
<evidence type="ECO:0000313" key="2">
    <source>
        <dbReference type="EMBL" id="MBB5218363.1"/>
    </source>
</evidence>
<dbReference type="AlphaFoldDB" id="A0A840SFN4"/>
<accession>A0A840SFN4</accession>
<evidence type="ECO:0000313" key="5">
    <source>
        <dbReference type="Proteomes" id="UP000593591"/>
    </source>
</evidence>
<feature type="transmembrane region" description="Helical" evidence="1">
    <location>
        <begin position="435"/>
        <end position="458"/>
    </location>
</feature>
<evidence type="ECO:0000313" key="4">
    <source>
        <dbReference type="Proteomes" id="UP000578697"/>
    </source>
</evidence>
<dbReference type="KEGG" id="trc:DYE49_05515"/>
<name>A0A840SFN4_9SPIR</name>
<keyword evidence="1" id="KW-0812">Transmembrane</keyword>
<proteinExistence type="predicted"/>
<keyword evidence="4" id="KW-1185">Reference proteome</keyword>
<organism evidence="2 4">
    <name type="scientific">Treponema rectale</name>
    <dbReference type="NCBI Taxonomy" id="744512"/>
    <lineage>
        <taxon>Bacteria</taxon>
        <taxon>Pseudomonadati</taxon>
        <taxon>Spirochaetota</taxon>
        <taxon>Spirochaetia</taxon>
        <taxon>Spirochaetales</taxon>
        <taxon>Treponemataceae</taxon>
        <taxon>Treponema</taxon>
    </lineage>
</organism>
<dbReference type="EMBL" id="CP031517">
    <property type="protein sequence ID" value="QOS39940.1"/>
    <property type="molecule type" value="Genomic_DNA"/>
</dbReference>
<keyword evidence="1" id="KW-1133">Transmembrane helix</keyword>
<dbReference type="Proteomes" id="UP000593591">
    <property type="component" value="Chromosome"/>
</dbReference>
<evidence type="ECO:0000313" key="3">
    <source>
        <dbReference type="EMBL" id="QOS39940.1"/>
    </source>
</evidence>
<feature type="transmembrane region" description="Helical" evidence="1">
    <location>
        <begin position="168"/>
        <end position="196"/>
    </location>
</feature>
<protein>
    <submittedName>
        <fullName evidence="2">Uncharacterized protein</fullName>
    </submittedName>
</protein>
<feature type="transmembrane region" description="Helical" evidence="1">
    <location>
        <begin position="286"/>
        <end position="307"/>
    </location>
</feature>
<dbReference type="EMBL" id="JACHFR010000001">
    <property type="protein sequence ID" value="MBB5218363.1"/>
    <property type="molecule type" value="Genomic_DNA"/>
</dbReference>
<gene>
    <name evidence="3" type="ORF">DYE49_05515</name>
    <name evidence="2" type="ORF">HNP77_000707</name>
</gene>
<feature type="transmembrane region" description="Helical" evidence="1">
    <location>
        <begin position="136"/>
        <end position="156"/>
    </location>
</feature>
<reference evidence="3 5" key="1">
    <citation type="submission" date="2018-08" db="EMBL/GenBank/DDBJ databases">
        <title>The first complete genome of Treponema rectale (CHPAT), a commensal spirochete of the bovine rectum.</title>
        <authorList>
            <person name="Staton G.J."/>
            <person name="Clegg S.R."/>
            <person name="Carter S.D."/>
            <person name="Radford A.D."/>
            <person name="Darby A."/>
            <person name="Hall N."/>
            <person name="Birtles R.J."/>
            <person name="Evans N.J."/>
        </authorList>
    </citation>
    <scope>NUCLEOTIDE SEQUENCE [LARGE SCALE GENOMIC DNA]</scope>
    <source>
        <strain evidence="3 5">CHPA</strain>
    </source>
</reference>
<sequence length="463" mass="52113">MKYVKNLILPVFIIVFTLIMLFVFRVIPGGKIWNNYSVLYADTSVTEGEILKVLKEQGCTDVISLSVQFSPLISPVTPVLPSSMNSYLGLRLNYFYDKSGKYRLYYVPEKYKRQLTEALKVISHDLTSESGIDSTGGYPIIVPLACAVLFFFFLYFSENRILFLLSGIMFLIYSAAIPVYSTACSVILFLCIIFISQRLWNRKGSIKKILGDKAIRFLAAAALAVMLLSSIRSALLGACTVLSSLSMIYLYRQFICFRESKLSFTFVPIFSAGQLVLFSKKSINRILAAPVIIAVIMIFFLTNSSFADVKTSAPVELPSPVTDKNEETVELPDAKDYYNWAWNTVSFPYKNLNTDVFDKNPEPGDSVSVPAYEKSSSGIIEFSRTVLTYDSDFIRKMAEQIKKSSPLLIENVLIEQKNDFKAGYSRAGHSETENFTWSLILIIISAIVVPVIWLFHFLSGRSK</sequence>
<dbReference type="RefSeq" id="WP_184651783.1">
    <property type="nucleotide sequence ID" value="NZ_JACHFR010000001.1"/>
</dbReference>
<dbReference type="Proteomes" id="UP000578697">
    <property type="component" value="Unassembled WGS sequence"/>
</dbReference>
<keyword evidence="1" id="KW-0472">Membrane</keyword>